<evidence type="ECO:0000313" key="2">
    <source>
        <dbReference type="Proteomes" id="UP001597508"/>
    </source>
</evidence>
<dbReference type="RefSeq" id="WP_379664794.1">
    <property type="nucleotide sequence ID" value="NZ_JBHULH010000001.1"/>
</dbReference>
<gene>
    <name evidence="1" type="ORF">ACFSRZ_01735</name>
</gene>
<name>A0ABW5LNS9_9FLAO</name>
<keyword evidence="2" id="KW-1185">Reference proteome</keyword>
<protein>
    <submittedName>
        <fullName evidence="1">Uncharacterized protein</fullName>
    </submittedName>
</protein>
<reference evidence="2" key="1">
    <citation type="journal article" date="2019" name="Int. J. Syst. Evol. Microbiol.">
        <title>The Global Catalogue of Microorganisms (GCM) 10K type strain sequencing project: providing services to taxonomists for standard genome sequencing and annotation.</title>
        <authorList>
            <consortium name="The Broad Institute Genomics Platform"/>
            <consortium name="The Broad Institute Genome Sequencing Center for Infectious Disease"/>
            <person name="Wu L."/>
            <person name="Ma J."/>
        </authorList>
    </citation>
    <scope>NUCLEOTIDE SEQUENCE [LARGE SCALE GENOMIC DNA]</scope>
    <source>
        <strain evidence="2">KCTC 52127</strain>
    </source>
</reference>
<evidence type="ECO:0000313" key="1">
    <source>
        <dbReference type="EMBL" id="MFD2566072.1"/>
    </source>
</evidence>
<comment type="caution">
    <text evidence="1">The sequence shown here is derived from an EMBL/GenBank/DDBJ whole genome shotgun (WGS) entry which is preliminary data.</text>
</comment>
<dbReference type="EMBL" id="JBHULH010000001">
    <property type="protein sequence ID" value="MFD2566072.1"/>
    <property type="molecule type" value="Genomic_DNA"/>
</dbReference>
<accession>A0ABW5LNS9</accession>
<proteinExistence type="predicted"/>
<sequence>MSDHKDIMLDETDDLMISGGDFFVGESLTQETGIILRLNQGDLKSDPILGPNLIQLEHGVESESDFVERVRIHLKRDNKNYNAVKSRINMNFKKQ</sequence>
<organism evidence="1 2">
    <name type="scientific">Pseudotenacibaculum haliotis</name>
    <dbReference type="NCBI Taxonomy" id="1862138"/>
    <lineage>
        <taxon>Bacteria</taxon>
        <taxon>Pseudomonadati</taxon>
        <taxon>Bacteroidota</taxon>
        <taxon>Flavobacteriia</taxon>
        <taxon>Flavobacteriales</taxon>
        <taxon>Flavobacteriaceae</taxon>
        <taxon>Pseudotenacibaculum</taxon>
    </lineage>
</organism>
<dbReference type="Proteomes" id="UP001597508">
    <property type="component" value="Unassembled WGS sequence"/>
</dbReference>